<evidence type="ECO:0000259" key="3">
    <source>
        <dbReference type="Pfam" id="PF13359"/>
    </source>
</evidence>
<comment type="cofactor">
    <cofactor evidence="1">
        <name>a divalent metal cation</name>
        <dbReference type="ChEBI" id="CHEBI:60240"/>
    </cofactor>
</comment>
<evidence type="ECO:0000313" key="5">
    <source>
        <dbReference type="Proteomes" id="UP000054538"/>
    </source>
</evidence>
<dbReference type="Proteomes" id="UP000054538">
    <property type="component" value="Unassembled WGS sequence"/>
</dbReference>
<dbReference type="OrthoDB" id="2408877at2759"/>
<accession>A0A0D0D610</accession>
<organism evidence="4 5">
    <name type="scientific">Paxillus rubicundulus Ve08.2h10</name>
    <dbReference type="NCBI Taxonomy" id="930991"/>
    <lineage>
        <taxon>Eukaryota</taxon>
        <taxon>Fungi</taxon>
        <taxon>Dikarya</taxon>
        <taxon>Basidiomycota</taxon>
        <taxon>Agaricomycotina</taxon>
        <taxon>Agaricomycetes</taxon>
        <taxon>Agaricomycetidae</taxon>
        <taxon>Boletales</taxon>
        <taxon>Paxilineae</taxon>
        <taxon>Paxillaceae</taxon>
        <taxon>Paxillus</taxon>
    </lineage>
</organism>
<evidence type="ECO:0000256" key="1">
    <source>
        <dbReference type="ARBA" id="ARBA00001968"/>
    </source>
</evidence>
<dbReference type="Pfam" id="PF13359">
    <property type="entry name" value="DDE_Tnp_4"/>
    <property type="match status" value="1"/>
</dbReference>
<proteinExistence type="predicted"/>
<protein>
    <recommendedName>
        <fullName evidence="3">DDE Tnp4 domain-containing protein</fullName>
    </recommendedName>
</protein>
<dbReference type="HOGENOM" id="CLU_018552_11_1_1"/>
<dbReference type="AlphaFoldDB" id="A0A0D0D610"/>
<keyword evidence="2" id="KW-0479">Metal-binding</keyword>
<evidence type="ECO:0000256" key="2">
    <source>
        <dbReference type="ARBA" id="ARBA00022723"/>
    </source>
</evidence>
<sequence>MMGQLLSSILNLVSTEMPISLGRANYGLNLQIGNLPSNLQIVDYAHSLTGFVHDASAFEHTAAVRHTDWFFQGDEFVWVDSAYPVTPHTIPVHKWPAALLAENTIFDSAVANLRVQSEHCMGALKGWWQCLQGL</sequence>
<reference evidence="4 5" key="1">
    <citation type="submission" date="2014-04" db="EMBL/GenBank/DDBJ databases">
        <authorList>
            <consortium name="DOE Joint Genome Institute"/>
            <person name="Kuo A."/>
            <person name="Kohler A."/>
            <person name="Jargeat P."/>
            <person name="Nagy L.G."/>
            <person name="Floudas D."/>
            <person name="Copeland A."/>
            <person name="Barry K.W."/>
            <person name="Cichocki N."/>
            <person name="Veneault-Fourrey C."/>
            <person name="LaButti K."/>
            <person name="Lindquist E.A."/>
            <person name="Lipzen A."/>
            <person name="Lundell T."/>
            <person name="Morin E."/>
            <person name="Murat C."/>
            <person name="Sun H."/>
            <person name="Tunlid A."/>
            <person name="Henrissat B."/>
            <person name="Grigoriev I.V."/>
            <person name="Hibbett D.S."/>
            <person name="Martin F."/>
            <person name="Nordberg H.P."/>
            <person name="Cantor M.N."/>
            <person name="Hua S.X."/>
        </authorList>
    </citation>
    <scope>NUCLEOTIDE SEQUENCE [LARGE SCALE GENOMIC DNA]</scope>
    <source>
        <strain evidence="4 5">Ve08.2h10</strain>
    </source>
</reference>
<reference evidence="5" key="2">
    <citation type="submission" date="2015-01" db="EMBL/GenBank/DDBJ databases">
        <title>Evolutionary Origins and Diversification of the Mycorrhizal Mutualists.</title>
        <authorList>
            <consortium name="DOE Joint Genome Institute"/>
            <consortium name="Mycorrhizal Genomics Consortium"/>
            <person name="Kohler A."/>
            <person name="Kuo A."/>
            <person name="Nagy L.G."/>
            <person name="Floudas D."/>
            <person name="Copeland A."/>
            <person name="Barry K.W."/>
            <person name="Cichocki N."/>
            <person name="Veneault-Fourrey C."/>
            <person name="LaButti K."/>
            <person name="Lindquist E.A."/>
            <person name="Lipzen A."/>
            <person name="Lundell T."/>
            <person name="Morin E."/>
            <person name="Murat C."/>
            <person name="Riley R."/>
            <person name="Ohm R."/>
            <person name="Sun H."/>
            <person name="Tunlid A."/>
            <person name="Henrissat B."/>
            <person name="Grigoriev I.V."/>
            <person name="Hibbett D.S."/>
            <person name="Martin F."/>
        </authorList>
    </citation>
    <scope>NUCLEOTIDE SEQUENCE [LARGE SCALE GENOMIC DNA]</scope>
    <source>
        <strain evidence="5">Ve08.2h10</strain>
    </source>
</reference>
<gene>
    <name evidence="4" type="ORF">PAXRUDRAFT_794050</name>
</gene>
<evidence type="ECO:0000313" key="4">
    <source>
        <dbReference type="EMBL" id="KIK92197.1"/>
    </source>
</evidence>
<dbReference type="GO" id="GO:0046872">
    <property type="term" value="F:metal ion binding"/>
    <property type="evidence" value="ECO:0007669"/>
    <property type="project" value="UniProtKB-KW"/>
</dbReference>
<name>A0A0D0D610_9AGAM</name>
<feature type="domain" description="DDE Tnp4" evidence="3">
    <location>
        <begin position="24"/>
        <end position="133"/>
    </location>
</feature>
<dbReference type="EMBL" id="KN825304">
    <property type="protein sequence ID" value="KIK92197.1"/>
    <property type="molecule type" value="Genomic_DNA"/>
</dbReference>
<dbReference type="InParanoid" id="A0A0D0D610"/>
<keyword evidence="5" id="KW-1185">Reference proteome</keyword>
<dbReference type="InterPro" id="IPR027806">
    <property type="entry name" value="HARBI1_dom"/>
</dbReference>